<dbReference type="AlphaFoldDB" id="A0A4P7XK81"/>
<feature type="domain" description="HTH crp-type" evidence="5">
    <location>
        <begin position="142"/>
        <end position="205"/>
    </location>
</feature>
<dbReference type="Gene3D" id="1.10.10.10">
    <property type="entry name" value="Winged helix-like DNA-binding domain superfamily/Winged helix DNA-binding domain"/>
    <property type="match status" value="1"/>
</dbReference>
<dbReference type="GO" id="GO:0003700">
    <property type="term" value="F:DNA-binding transcription factor activity"/>
    <property type="evidence" value="ECO:0007669"/>
    <property type="project" value="TreeGrafter"/>
</dbReference>
<reference evidence="6 7" key="1">
    <citation type="submission" date="2018-07" db="EMBL/GenBank/DDBJ databases">
        <title>Marsedoiliclastica nanhaica gen. nov. sp. nov., a novel marine hydrocarbonoclastic bacterium isolated from an in-situ enriched hydrocarbon-degrading consortium in deep-sea sediment.</title>
        <authorList>
            <person name="Dong C."/>
            <person name="Ma T."/>
            <person name="Liu R."/>
            <person name="Shao Z."/>
        </authorList>
    </citation>
    <scope>NUCLEOTIDE SEQUENCE [LARGE SCALE GENOMIC DNA]</scope>
    <source>
        <strain evidence="7">soil36-7</strain>
    </source>
</reference>
<dbReference type="CDD" id="cd00092">
    <property type="entry name" value="HTH_CRP"/>
    <property type="match status" value="1"/>
</dbReference>
<dbReference type="Gene3D" id="2.60.120.10">
    <property type="entry name" value="Jelly Rolls"/>
    <property type="match status" value="1"/>
</dbReference>
<dbReference type="Proteomes" id="UP000298049">
    <property type="component" value="Chromosome"/>
</dbReference>
<dbReference type="InterPro" id="IPR014710">
    <property type="entry name" value="RmlC-like_jellyroll"/>
</dbReference>
<organism evidence="6 7">
    <name type="scientific">Hydrocarboniclastica marina</name>
    <dbReference type="NCBI Taxonomy" id="2259620"/>
    <lineage>
        <taxon>Bacteria</taxon>
        <taxon>Pseudomonadati</taxon>
        <taxon>Pseudomonadota</taxon>
        <taxon>Gammaproteobacteria</taxon>
        <taxon>Alteromonadales</taxon>
        <taxon>Alteromonadaceae</taxon>
        <taxon>Hydrocarboniclastica</taxon>
    </lineage>
</organism>
<keyword evidence="3" id="KW-0804">Transcription</keyword>
<keyword evidence="1" id="KW-0805">Transcription regulation</keyword>
<sequence>MMKHPILEGLPPLLQREAENTLQIASLPSGQTVFSPGDPCKGLPLILSGSVRVQMTGASGSRIVLYRMGAYEVCTLSIGCLMCGQRYRAEAIVEEATQAISLPRELFDRMMAASAAFRTSIMASYGRRLDDLMLLVEEVAFRRMDQRLEDWLSARASQGVINMTHQAIAEELGTAREVISRLLKELEREGRVILFRGRIQCVAKEMPVAKT</sequence>
<dbReference type="PANTHER" id="PTHR24567:SF74">
    <property type="entry name" value="HTH-TYPE TRANSCRIPTIONAL REGULATOR ARCR"/>
    <property type="match status" value="1"/>
</dbReference>
<dbReference type="InterPro" id="IPR050397">
    <property type="entry name" value="Env_Response_Regulators"/>
</dbReference>
<evidence type="ECO:0000256" key="2">
    <source>
        <dbReference type="ARBA" id="ARBA00023125"/>
    </source>
</evidence>
<evidence type="ECO:0000256" key="1">
    <source>
        <dbReference type="ARBA" id="ARBA00023015"/>
    </source>
</evidence>
<dbReference type="PROSITE" id="PS50042">
    <property type="entry name" value="CNMP_BINDING_3"/>
    <property type="match status" value="1"/>
</dbReference>
<dbReference type="EMBL" id="CP031093">
    <property type="protein sequence ID" value="QCF27203.1"/>
    <property type="molecule type" value="Genomic_DNA"/>
</dbReference>
<dbReference type="SUPFAM" id="SSF46785">
    <property type="entry name" value="Winged helix' DNA-binding domain"/>
    <property type="match status" value="1"/>
</dbReference>
<dbReference type="InterPro" id="IPR012318">
    <property type="entry name" value="HTH_CRP"/>
</dbReference>
<dbReference type="SMART" id="SM00419">
    <property type="entry name" value="HTH_CRP"/>
    <property type="match status" value="1"/>
</dbReference>
<proteinExistence type="predicted"/>
<feature type="domain" description="Cyclic nucleotide-binding" evidence="4">
    <location>
        <begin position="6"/>
        <end position="128"/>
    </location>
</feature>
<dbReference type="Pfam" id="PF13545">
    <property type="entry name" value="HTH_Crp_2"/>
    <property type="match status" value="1"/>
</dbReference>
<protein>
    <submittedName>
        <fullName evidence="6">Crp/Fnr family transcriptional regulator</fullName>
    </submittedName>
</protein>
<dbReference type="GO" id="GO:0003677">
    <property type="term" value="F:DNA binding"/>
    <property type="evidence" value="ECO:0007669"/>
    <property type="project" value="UniProtKB-KW"/>
</dbReference>
<evidence type="ECO:0000313" key="7">
    <source>
        <dbReference type="Proteomes" id="UP000298049"/>
    </source>
</evidence>
<evidence type="ECO:0000256" key="3">
    <source>
        <dbReference type="ARBA" id="ARBA00023163"/>
    </source>
</evidence>
<dbReference type="PRINTS" id="PR00034">
    <property type="entry name" value="HTHCRP"/>
</dbReference>
<dbReference type="SUPFAM" id="SSF51206">
    <property type="entry name" value="cAMP-binding domain-like"/>
    <property type="match status" value="1"/>
</dbReference>
<evidence type="ECO:0000313" key="6">
    <source>
        <dbReference type="EMBL" id="QCF27203.1"/>
    </source>
</evidence>
<dbReference type="InterPro" id="IPR000595">
    <property type="entry name" value="cNMP-bd_dom"/>
</dbReference>
<dbReference type="InterPro" id="IPR036390">
    <property type="entry name" value="WH_DNA-bd_sf"/>
</dbReference>
<accession>A0A4P7XK81</accession>
<dbReference type="OrthoDB" id="9776746at2"/>
<gene>
    <name evidence="6" type="ORF">soil367_15405</name>
</gene>
<keyword evidence="7" id="KW-1185">Reference proteome</keyword>
<dbReference type="PANTHER" id="PTHR24567">
    <property type="entry name" value="CRP FAMILY TRANSCRIPTIONAL REGULATORY PROTEIN"/>
    <property type="match status" value="1"/>
</dbReference>
<dbReference type="PROSITE" id="PS51063">
    <property type="entry name" value="HTH_CRP_2"/>
    <property type="match status" value="1"/>
</dbReference>
<keyword evidence="2" id="KW-0238">DNA-binding</keyword>
<dbReference type="Pfam" id="PF00027">
    <property type="entry name" value="cNMP_binding"/>
    <property type="match status" value="1"/>
</dbReference>
<name>A0A4P7XK81_9ALTE</name>
<dbReference type="InterPro" id="IPR018490">
    <property type="entry name" value="cNMP-bd_dom_sf"/>
</dbReference>
<dbReference type="GO" id="GO:0005829">
    <property type="term" value="C:cytosol"/>
    <property type="evidence" value="ECO:0007669"/>
    <property type="project" value="TreeGrafter"/>
</dbReference>
<dbReference type="CDD" id="cd00038">
    <property type="entry name" value="CAP_ED"/>
    <property type="match status" value="1"/>
</dbReference>
<dbReference type="KEGG" id="hmi:soil367_15405"/>
<evidence type="ECO:0000259" key="5">
    <source>
        <dbReference type="PROSITE" id="PS51063"/>
    </source>
</evidence>
<dbReference type="InterPro" id="IPR036388">
    <property type="entry name" value="WH-like_DNA-bd_sf"/>
</dbReference>
<evidence type="ECO:0000259" key="4">
    <source>
        <dbReference type="PROSITE" id="PS50042"/>
    </source>
</evidence>